<reference evidence="2 3" key="1">
    <citation type="journal article" date="2018" name="Front. Plant Sci.">
        <title>Red Clover (Trifolium pratense) and Zigzag Clover (T. medium) - A Picture of Genomic Similarities and Differences.</title>
        <authorList>
            <person name="Dluhosova J."/>
            <person name="Istvanek J."/>
            <person name="Nedelnik J."/>
            <person name="Repkova J."/>
        </authorList>
    </citation>
    <scope>NUCLEOTIDE SEQUENCE [LARGE SCALE GENOMIC DNA]</scope>
    <source>
        <strain evidence="3">cv. 10/8</strain>
        <tissue evidence="2">Leaf</tissue>
    </source>
</reference>
<keyword evidence="3" id="KW-1185">Reference proteome</keyword>
<accession>A0A392PPU0</accession>
<protein>
    <submittedName>
        <fullName evidence="2">Uncharacterized protein</fullName>
    </submittedName>
</protein>
<feature type="compositionally biased region" description="Polar residues" evidence="1">
    <location>
        <begin position="57"/>
        <end position="66"/>
    </location>
</feature>
<organism evidence="2 3">
    <name type="scientific">Trifolium medium</name>
    <dbReference type="NCBI Taxonomy" id="97028"/>
    <lineage>
        <taxon>Eukaryota</taxon>
        <taxon>Viridiplantae</taxon>
        <taxon>Streptophyta</taxon>
        <taxon>Embryophyta</taxon>
        <taxon>Tracheophyta</taxon>
        <taxon>Spermatophyta</taxon>
        <taxon>Magnoliopsida</taxon>
        <taxon>eudicotyledons</taxon>
        <taxon>Gunneridae</taxon>
        <taxon>Pentapetalae</taxon>
        <taxon>rosids</taxon>
        <taxon>fabids</taxon>
        <taxon>Fabales</taxon>
        <taxon>Fabaceae</taxon>
        <taxon>Papilionoideae</taxon>
        <taxon>50 kb inversion clade</taxon>
        <taxon>NPAAA clade</taxon>
        <taxon>Hologalegina</taxon>
        <taxon>IRL clade</taxon>
        <taxon>Trifolieae</taxon>
        <taxon>Trifolium</taxon>
    </lineage>
</organism>
<sequence length="74" mass="7860">NNTPSNSIAASLDIVIPTVDLSATDEIDPEVISMKTPSKRTGASILSDAQNDETQDLIASNASSTKMSKHQKMK</sequence>
<evidence type="ECO:0000313" key="2">
    <source>
        <dbReference type="EMBL" id="MCI14101.1"/>
    </source>
</evidence>
<feature type="region of interest" description="Disordered" evidence="1">
    <location>
        <begin position="36"/>
        <end position="74"/>
    </location>
</feature>
<evidence type="ECO:0000313" key="3">
    <source>
        <dbReference type="Proteomes" id="UP000265520"/>
    </source>
</evidence>
<proteinExistence type="predicted"/>
<dbReference type="AlphaFoldDB" id="A0A392PPU0"/>
<name>A0A392PPU0_9FABA</name>
<feature type="non-terminal residue" evidence="2">
    <location>
        <position position="1"/>
    </location>
</feature>
<dbReference type="EMBL" id="LXQA010090998">
    <property type="protein sequence ID" value="MCI14101.1"/>
    <property type="molecule type" value="Genomic_DNA"/>
</dbReference>
<evidence type="ECO:0000256" key="1">
    <source>
        <dbReference type="SAM" id="MobiDB-lite"/>
    </source>
</evidence>
<dbReference type="Proteomes" id="UP000265520">
    <property type="component" value="Unassembled WGS sequence"/>
</dbReference>
<comment type="caution">
    <text evidence="2">The sequence shown here is derived from an EMBL/GenBank/DDBJ whole genome shotgun (WGS) entry which is preliminary data.</text>
</comment>